<proteinExistence type="predicted"/>
<dbReference type="AlphaFoldDB" id="K0TG84"/>
<name>K0TG84_THAOC</name>
<feature type="region of interest" description="Disordered" evidence="1">
    <location>
        <begin position="109"/>
        <end position="183"/>
    </location>
</feature>
<dbReference type="Proteomes" id="UP000266841">
    <property type="component" value="Unassembled WGS sequence"/>
</dbReference>
<feature type="non-terminal residue" evidence="2">
    <location>
        <position position="767"/>
    </location>
</feature>
<evidence type="ECO:0000256" key="1">
    <source>
        <dbReference type="SAM" id="MobiDB-lite"/>
    </source>
</evidence>
<accession>K0TG84</accession>
<reference evidence="2 3" key="1">
    <citation type="journal article" date="2012" name="Genome Biol.">
        <title>Genome and low-iron response of an oceanic diatom adapted to chronic iron limitation.</title>
        <authorList>
            <person name="Lommer M."/>
            <person name="Specht M."/>
            <person name="Roy A.S."/>
            <person name="Kraemer L."/>
            <person name="Andreson R."/>
            <person name="Gutowska M.A."/>
            <person name="Wolf J."/>
            <person name="Bergner S.V."/>
            <person name="Schilhabel M.B."/>
            <person name="Klostermeier U.C."/>
            <person name="Beiko R.G."/>
            <person name="Rosenstiel P."/>
            <person name="Hippler M."/>
            <person name="Laroche J."/>
        </authorList>
    </citation>
    <scope>NUCLEOTIDE SEQUENCE [LARGE SCALE GENOMIC DNA]</scope>
    <source>
        <strain evidence="2 3">CCMP1005</strain>
    </source>
</reference>
<evidence type="ECO:0000313" key="2">
    <source>
        <dbReference type="EMBL" id="EJK76405.1"/>
    </source>
</evidence>
<dbReference type="EMBL" id="AGNL01002195">
    <property type="protein sequence ID" value="EJK76405.1"/>
    <property type="molecule type" value="Genomic_DNA"/>
</dbReference>
<gene>
    <name evidence="2" type="ORF">THAOC_01833</name>
</gene>
<keyword evidence="3" id="KW-1185">Reference proteome</keyword>
<sequence>MIRVRNERVNEHLRDMYPSIFERFPSSSKVFDDSSEAIGEFRSNQMWEDLNGHTSLDYFRTQKDPSRFPRDDVQVYMMSNNDGDYDMMDDPGPPQRNPSAAVLARRVAEDERQRRLGDNASEVGRLTSGVAAMASPSAGQDDAEFTGERRITRSSFYSPGGGTDDSAETAPPAPSKEDNFPEECEHDDSLVVFAPTQYEEPLVFDISYFPSNKDGNENAVARAVDMLVTSLAKPLDDLHEIFHPLSDEGGDSDTRVVIHQNKRLLENRIEMTIYCRTDTGKIGYTSSGTKRSRSPDFADLDNSQLLVVFDVDFCSARAEELLKQSIEAVAKMKEAKLDLKESTVHDLTIDGARELEEDGFNIYTRLAIQSASAESSLEDESNFGGMHEIQGIVKHFMGLNAESAIQGLEEVNTADKGAMHEHLSAGYLPWVEQAENDAVGAANEFLSGLNQGARETVSKMRESGDNIHAMLSWPRGKSQARAMDAAKIIVVKNMLGAEPCDINSNTDLISNAIEDEPTDKDIYYANYNDEQLDVGFVRIKVFVAGYEDKGGVGLIDTNHLVMSKTQHRSLLDYLEKGREWKVIFRRYDLTVLQHEKSDGRDGLLFVVPPMCKAFYSGKYTGDGGNPRHASWDDYATEARRAQTARLVRLIFDGFKSEKFSDDGYEVKSDGKLFGNILFAFTMSECKIWELFFSASSRLDHSSSAIPGMYVINNLQQHPYIGSLVAKNVLTTAKNVFDVAYHGLSKSRYGLTKKRQYGERRKQGGITQ</sequence>
<comment type="caution">
    <text evidence="2">The sequence shown here is derived from an EMBL/GenBank/DDBJ whole genome shotgun (WGS) entry which is preliminary data.</text>
</comment>
<evidence type="ECO:0000313" key="3">
    <source>
        <dbReference type="Proteomes" id="UP000266841"/>
    </source>
</evidence>
<organism evidence="2 3">
    <name type="scientific">Thalassiosira oceanica</name>
    <name type="common">Marine diatom</name>
    <dbReference type="NCBI Taxonomy" id="159749"/>
    <lineage>
        <taxon>Eukaryota</taxon>
        <taxon>Sar</taxon>
        <taxon>Stramenopiles</taxon>
        <taxon>Ochrophyta</taxon>
        <taxon>Bacillariophyta</taxon>
        <taxon>Coscinodiscophyceae</taxon>
        <taxon>Thalassiosirophycidae</taxon>
        <taxon>Thalassiosirales</taxon>
        <taxon>Thalassiosiraceae</taxon>
        <taxon>Thalassiosira</taxon>
    </lineage>
</organism>
<protein>
    <submittedName>
        <fullName evidence="2">Uncharacterized protein</fullName>
    </submittedName>
</protein>